<dbReference type="PANTHER" id="PTHR43381:SF5">
    <property type="entry name" value="TR-TYPE G DOMAIN-CONTAINING PROTEIN"/>
    <property type="match status" value="1"/>
</dbReference>
<dbReference type="InterPro" id="IPR000795">
    <property type="entry name" value="T_Tr_GTP-bd_dom"/>
</dbReference>
<evidence type="ECO:0000256" key="11">
    <source>
        <dbReference type="RuleBase" id="RU000645"/>
    </source>
</evidence>
<keyword evidence="8 9" id="KW-0342">GTP-binding</keyword>
<sequence>MSDQDGKKPLGLSGGARSGQVKQSFARGRTKSVVVETKRKRVMAPKPGAQSAAAVNAQGGKSAGTTDAEMERRLRALQAAKAREAEDAERRAREEREAEEARARRRAEAEAKEREEREREELLKAKAEEDARRKREAEEERSKPAKAAPAAAPQPERQRNLGPDAKPGGNNDQRRRRDDDSGKPRGGERRGGKLTVNQALAGGEGGRQRSLASMRRKQERQRRGQGGGSQNQEKVVRTVQLPETIVVSELANRMTERVAAVVKALMQNGMMVTQNQVLDADTAELIIEEFGHKVQRVSESDVEQVIDQVEDKPEDLKDRAPVITIMGHVDHGKTSLLDAIRKTKVVSGEAGGITQHIGAYQVETGGTVLSFLDTPGHAAFTSMRARGAQVTDIVVLVVAADDAVMPQTIEAIAHAKAAGVPMIVAINKIDLPAADSNRVRTELLQHEVIVEAMSGEVQDVEVSAQTGKGLPELLEAIALQSEILELKANPNRAAQGAVIEAQLDVGRGPVATVLVQNGTLKRGDIFVVGEQWGKVRALVDDQGKRVNEAGPSVPVEVLGLNGTPEAGDVLNVVETEAQAREIAEYREQAAKDKRAAAGAATTLDQLLANAKANENVSELPILVKADVQGSAEAIVQAMEKVGNEEVRVRVLHSGVGAITESDITLAEASGAPVIGFNVRANAPARAAANQKGVEIRYYSVIYDLVDDVKQAASGLLSAEVRENFIGYAEIRETFRVTGVGNVAGCLVTEGVARRSAGVRLLRDNTVIHEGTLKTLKRFKDEVKEVQSGQECGMAFENYDDIRKGDVIEIFEREEVERTLA</sequence>
<dbReference type="InterPro" id="IPR005225">
    <property type="entry name" value="Small_GTP-bd"/>
</dbReference>
<dbReference type="Gene3D" id="3.40.50.10050">
    <property type="entry name" value="Translation initiation factor IF- 2, domain 3"/>
    <property type="match status" value="1"/>
</dbReference>
<dbReference type="InterPro" id="IPR004161">
    <property type="entry name" value="EFTu-like_2"/>
</dbReference>
<dbReference type="NCBIfam" id="TIGR00487">
    <property type="entry name" value="IF-2"/>
    <property type="match status" value="1"/>
</dbReference>
<name>A0ABQ4NPP3_9RHOB</name>
<dbReference type="Pfam" id="PF04760">
    <property type="entry name" value="IF2_N"/>
    <property type="match status" value="1"/>
</dbReference>
<evidence type="ECO:0000256" key="7">
    <source>
        <dbReference type="ARBA" id="ARBA00022917"/>
    </source>
</evidence>
<dbReference type="Gene3D" id="2.40.30.10">
    <property type="entry name" value="Translation factors"/>
    <property type="match status" value="2"/>
</dbReference>
<evidence type="ECO:0000256" key="3">
    <source>
        <dbReference type="ARBA" id="ARBA00020675"/>
    </source>
</evidence>
<evidence type="ECO:0000256" key="4">
    <source>
        <dbReference type="ARBA" id="ARBA00022490"/>
    </source>
</evidence>
<comment type="caution">
    <text evidence="14">The sequence shown here is derived from an EMBL/GenBank/DDBJ whole genome shotgun (WGS) entry which is preliminary data.</text>
</comment>
<dbReference type="InterPro" id="IPR015760">
    <property type="entry name" value="TIF_IF2"/>
</dbReference>
<feature type="region of interest" description="Disordered" evidence="12">
    <location>
        <begin position="1"/>
        <end position="235"/>
    </location>
</feature>
<dbReference type="PROSITE" id="PS51722">
    <property type="entry name" value="G_TR_2"/>
    <property type="match status" value="1"/>
</dbReference>
<feature type="domain" description="Tr-type G" evidence="13">
    <location>
        <begin position="318"/>
        <end position="485"/>
    </location>
</feature>
<comment type="subcellular location">
    <subcellularLocation>
        <location evidence="1 9 11">Cytoplasm</location>
    </subcellularLocation>
</comment>
<dbReference type="InterPro" id="IPR009000">
    <property type="entry name" value="Transl_B-barrel_sf"/>
</dbReference>
<keyword evidence="4 9" id="KW-0963">Cytoplasm</keyword>
<keyword evidence="5 9" id="KW-0396">Initiation factor</keyword>
<dbReference type="CDD" id="cd03692">
    <property type="entry name" value="mtIF2_IVc"/>
    <property type="match status" value="1"/>
</dbReference>
<dbReference type="InterPro" id="IPR053905">
    <property type="entry name" value="EF-G-like_DII"/>
</dbReference>
<dbReference type="EMBL" id="BPFH01000006">
    <property type="protein sequence ID" value="GIT96383.1"/>
    <property type="molecule type" value="Genomic_DNA"/>
</dbReference>
<organism evidence="14 15">
    <name type="scientific">Jannaschia pagri</name>
    <dbReference type="NCBI Taxonomy" id="2829797"/>
    <lineage>
        <taxon>Bacteria</taxon>
        <taxon>Pseudomonadati</taxon>
        <taxon>Pseudomonadota</taxon>
        <taxon>Alphaproteobacteria</taxon>
        <taxon>Rhodobacterales</taxon>
        <taxon>Roseobacteraceae</taxon>
        <taxon>Jannaschia</taxon>
    </lineage>
</organism>
<dbReference type="PROSITE" id="PS01176">
    <property type="entry name" value="IF2"/>
    <property type="match status" value="1"/>
</dbReference>
<dbReference type="Proteomes" id="UP000786693">
    <property type="component" value="Unassembled WGS sequence"/>
</dbReference>
<protein>
    <recommendedName>
        <fullName evidence="3 9">Translation initiation factor IF-2</fullName>
    </recommendedName>
</protein>
<keyword evidence="6 9" id="KW-0547">Nucleotide-binding</keyword>
<dbReference type="InterPro" id="IPR013575">
    <property type="entry name" value="IF2_assoc_dom_bac"/>
</dbReference>
<feature type="binding site" evidence="9">
    <location>
        <begin position="427"/>
        <end position="430"/>
    </location>
    <ligand>
        <name>GTP</name>
        <dbReference type="ChEBI" id="CHEBI:37565"/>
    </ligand>
</feature>
<feature type="region of interest" description="G-domain" evidence="9">
    <location>
        <begin position="321"/>
        <end position="469"/>
    </location>
</feature>
<dbReference type="Pfam" id="PF00009">
    <property type="entry name" value="GTP_EFTU"/>
    <property type="match status" value="1"/>
</dbReference>
<dbReference type="Pfam" id="PF08364">
    <property type="entry name" value="IF2_assoc"/>
    <property type="match status" value="1"/>
</dbReference>
<dbReference type="InterPro" id="IPR000178">
    <property type="entry name" value="TF_IF2_bacterial-like"/>
</dbReference>
<dbReference type="NCBIfam" id="TIGR00231">
    <property type="entry name" value="small_GTP"/>
    <property type="match status" value="1"/>
</dbReference>
<gene>
    <name evidence="9 14" type="primary">infB</name>
    <name evidence="14" type="ORF">JANAI62_30060</name>
</gene>
<evidence type="ECO:0000313" key="15">
    <source>
        <dbReference type="Proteomes" id="UP000786693"/>
    </source>
</evidence>
<dbReference type="InterPro" id="IPR044145">
    <property type="entry name" value="IF2_II"/>
</dbReference>
<dbReference type="InterPro" id="IPR027417">
    <property type="entry name" value="P-loop_NTPase"/>
</dbReference>
<evidence type="ECO:0000313" key="14">
    <source>
        <dbReference type="EMBL" id="GIT96383.1"/>
    </source>
</evidence>
<evidence type="ECO:0000256" key="1">
    <source>
        <dbReference type="ARBA" id="ARBA00004496"/>
    </source>
</evidence>
<feature type="compositionally biased region" description="Basic and acidic residues" evidence="12">
    <location>
        <begin position="172"/>
        <end position="191"/>
    </location>
</feature>
<evidence type="ECO:0000256" key="9">
    <source>
        <dbReference type="HAMAP-Rule" id="MF_00100"/>
    </source>
</evidence>
<evidence type="ECO:0000259" key="13">
    <source>
        <dbReference type="PROSITE" id="PS51722"/>
    </source>
</evidence>
<comment type="function">
    <text evidence="9 10">One of the essential components for the initiation of protein synthesis. Protects formylmethionyl-tRNA from spontaneous hydrolysis and promotes its binding to the 30S ribosomal subunits. Also involved in the hydrolysis of GTP during the formation of the 70S ribosomal complex.</text>
</comment>
<dbReference type="InterPro" id="IPR006847">
    <property type="entry name" value="IF2_N"/>
</dbReference>
<evidence type="ECO:0000256" key="12">
    <source>
        <dbReference type="SAM" id="MobiDB-lite"/>
    </source>
</evidence>
<dbReference type="RefSeq" id="WP_220749885.1">
    <property type="nucleotide sequence ID" value="NZ_BPFH01000006.1"/>
</dbReference>
<feature type="binding site" evidence="9">
    <location>
        <begin position="327"/>
        <end position="334"/>
    </location>
    <ligand>
        <name>GTP</name>
        <dbReference type="ChEBI" id="CHEBI:37565"/>
    </ligand>
</feature>
<evidence type="ECO:0000256" key="10">
    <source>
        <dbReference type="RuleBase" id="RU000644"/>
    </source>
</evidence>
<dbReference type="CDD" id="cd01887">
    <property type="entry name" value="IF2_eIF5B"/>
    <property type="match status" value="1"/>
</dbReference>
<dbReference type="Pfam" id="PF22042">
    <property type="entry name" value="EF-G_D2"/>
    <property type="match status" value="1"/>
</dbReference>
<keyword evidence="7 9" id="KW-0648">Protein biosynthesis</keyword>
<dbReference type="CDD" id="cd03702">
    <property type="entry name" value="IF2_mtIF2_II"/>
    <property type="match status" value="1"/>
</dbReference>
<proteinExistence type="inferred from homology"/>
<dbReference type="InterPro" id="IPR023115">
    <property type="entry name" value="TIF_IF2_dom3"/>
</dbReference>
<dbReference type="InterPro" id="IPR036925">
    <property type="entry name" value="TIF_IF2_dom3_sf"/>
</dbReference>
<feature type="binding site" evidence="9">
    <location>
        <begin position="373"/>
        <end position="377"/>
    </location>
    <ligand>
        <name>GTP</name>
        <dbReference type="ChEBI" id="CHEBI:37565"/>
    </ligand>
</feature>
<evidence type="ECO:0000256" key="5">
    <source>
        <dbReference type="ARBA" id="ARBA00022540"/>
    </source>
</evidence>
<reference evidence="14 15" key="1">
    <citation type="submission" date="2021-05" db="EMBL/GenBank/DDBJ databases">
        <title>Bacteria Genome sequencing.</title>
        <authorList>
            <person name="Takabe Y."/>
            <person name="Nakajima Y."/>
            <person name="Suzuki S."/>
            <person name="Shiozaki T."/>
        </authorList>
    </citation>
    <scope>NUCLEOTIDE SEQUENCE [LARGE SCALE GENOMIC DNA]</scope>
    <source>
        <strain evidence="14 15">AI_62</strain>
    </source>
</reference>
<evidence type="ECO:0000256" key="2">
    <source>
        <dbReference type="ARBA" id="ARBA00007733"/>
    </source>
</evidence>
<dbReference type="Pfam" id="PF03144">
    <property type="entry name" value="GTP_EFTU_D2"/>
    <property type="match status" value="1"/>
</dbReference>
<dbReference type="Pfam" id="PF11987">
    <property type="entry name" value="IF-2"/>
    <property type="match status" value="1"/>
</dbReference>
<evidence type="ECO:0000256" key="8">
    <source>
        <dbReference type="ARBA" id="ARBA00023134"/>
    </source>
</evidence>
<dbReference type="SUPFAM" id="SSF50447">
    <property type="entry name" value="Translation proteins"/>
    <property type="match status" value="2"/>
</dbReference>
<comment type="similarity">
    <text evidence="2 9 10">Belongs to the TRAFAC class translation factor GTPase superfamily. Classic translation factor GTPase family. IF-2 subfamily.</text>
</comment>
<dbReference type="SUPFAM" id="SSF52156">
    <property type="entry name" value="Initiation factor IF2/eIF5b, domain 3"/>
    <property type="match status" value="1"/>
</dbReference>
<evidence type="ECO:0000256" key="6">
    <source>
        <dbReference type="ARBA" id="ARBA00022741"/>
    </source>
</evidence>
<dbReference type="Gene3D" id="3.40.50.300">
    <property type="entry name" value="P-loop containing nucleotide triphosphate hydrolases"/>
    <property type="match status" value="1"/>
</dbReference>
<dbReference type="HAMAP" id="MF_00100_B">
    <property type="entry name" value="IF_2_B"/>
    <property type="match status" value="1"/>
</dbReference>
<dbReference type="SUPFAM" id="SSF52540">
    <property type="entry name" value="P-loop containing nucleoside triphosphate hydrolases"/>
    <property type="match status" value="1"/>
</dbReference>
<dbReference type="PANTHER" id="PTHR43381">
    <property type="entry name" value="TRANSLATION INITIATION FACTOR IF-2-RELATED"/>
    <property type="match status" value="1"/>
</dbReference>
<keyword evidence="15" id="KW-1185">Reference proteome</keyword>
<accession>A0ABQ4NPP3</accession>
<feature type="compositionally biased region" description="Basic and acidic residues" evidence="12">
    <location>
        <begin position="81"/>
        <end position="143"/>
    </location>
</feature>
<feature type="compositionally biased region" description="Low complexity" evidence="12">
    <location>
        <begin position="145"/>
        <end position="155"/>
    </location>
</feature>
<dbReference type="GO" id="GO:0003743">
    <property type="term" value="F:translation initiation factor activity"/>
    <property type="evidence" value="ECO:0007669"/>
    <property type="project" value="UniProtKB-KW"/>
</dbReference>